<evidence type="ECO:0000256" key="3">
    <source>
        <dbReference type="ARBA" id="ARBA00022746"/>
    </source>
</evidence>
<accession>A0A845BPZ3</accession>
<evidence type="ECO:0000256" key="2">
    <source>
        <dbReference type="ARBA" id="ARBA00006046"/>
    </source>
</evidence>
<keyword evidence="8" id="KW-1185">Reference proteome</keyword>
<dbReference type="Proteomes" id="UP000460715">
    <property type="component" value="Unassembled WGS sequence"/>
</dbReference>
<dbReference type="GO" id="GO:0016117">
    <property type="term" value="P:carotenoid biosynthetic process"/>
    <property type="evidence" value="ECO:0007669"/>
    <property type="project" value="UniProtKB-KW"/>
</dbReference>
<dbReference type="OrthoDB" id="9774675at2"/>
<organism evidence="7 8">
    <name type="scientific">Teichococcus coralli</name>
    <dbReference type="NCBI Taxonomy" id="2545983"/>
    <lineage>
        <taxon>Bacteria</taxon>
        <taxon>Pseudomonadati</taxon>
        <taxon>Pseudomonadota</taxon>
        <taxon>Alphaproteobacteria</taxon>
        <taxon>Acetobacterales</taxon>
        <taxon>Roseomonadaceae</taxon>
        <taxon>Roseomonas</taxon>
    </lineage>
</organism>
<feature type="domain" description="Amine oxidase" evidence="6">
    <location>
        <begin position="25"/>
        <end position="485"/>
    </location>
</feature>
<dbReference type="InterPro" id="IPR036188">
    <property type="entry name" value="FAD/NAD-bd_sf"/>
</dbReference>
<dbReference type="SUPFAM" id="SSF51905">
    <property type="entry name" value="FAD/NAD(P)-binding domain"/>
    <property type="match status" value="1"/>
</dbReference>
<dbReference type="PANTHER" id="PTHR43734">
    <property type="entry name" value="PHYTOENE DESATURASE"/>
    <property type="match status" value="1"/>
</dbReference>
<evidence type="ECO:0000259" key="6">
    <source>
        <dbReference type="Pfam" id="PF01593"/>
    </source>
</evidence>
<dbReference type="GO" id="GO:0016627">
    <property type="term" value="F:oxidoreductase activity, acting on the CH-CH group of donors"/>
    <property type="evidence" value="ECO:0007669"/>
    <property type="project" value="UniProtKB-ARBA"/>
</dbReference>
<evidence type="ECO:0000313" key="8">
    <source>
        <dbReference type="Proteomes" id="UP000460715"/>
    </source>
</evidence>
<dbReference type="InterPro" id="IPR014105">
    <property type="entry name" value="Carotenoid/retinoid_OxRdtase"/>
</dbReference>
<evidence type="ECO:0000256" key="1">
    <source>
        <dbReference type="ARBA" id="ARBA00004829"/>
    </source>
</evidence>
<evidence type="ECO:0000256" key="5">
    <source>
        <dbReference type="RuleBase" id="RU362075"/>
    </source>
</evidence>
<dbReference type="PRINTS" id="PR00420">
    <property type="entry name" value="RNGMNOXGNASE"/>
</dbReference>
<keyword evidence="3 5" id="KW-0125">Carotenoid biosynthesis</keyword>
<reference evidence="7 8" key="1">
    <citation type="submission" date="2019-03" db="EMBL/GenBank/DDBJ databases">
        <title>Roseomonas sp. a novel Roseomonas species isolated from Sea whip Gorgonian.</title>
        <authorList>
            <person name="Li F."/>
            <person name="Pan X."/>
            <person name="Huang S."/>
            <person name="Li Z."/>
            <person name="Meng B."/>
        </authorList>
    </citation>
    <scope>NUCLEOTIDE SEQUENCE [LARGE SCALE GENOMIC DNA]</scope>
    <source>
        <strain evidence="7 8">M0104</strain>
    </source>
</reference>
<comment type="caution">
    <text evidence="7">The sequence shown here is derived from an EMBL/GenBank/DDBJ whole genome shotgun (WGS) entry which is preliminary data.</text>
</comment>
<dbReference type="InterPro" id="IPR008150">
    <property type="entry name" value="Phytoene_DH_bac_CS"/>
</dbReference>
<dbReference type="NCBIfam" id="TIGR02734">
    <property type="entry name" value="crtI_fam"/>
    <property type="match status" value="1"/>
</dbReference>
<keyword evidence="4 5" id="KW-0560">Oxidoreductase</keyword>
<dbReference type="RefSeq" id="WP_160938890.1">
    <property type="nucleotide sequence ID" value="NZ_SNVJ01000022.1"/>
</dbReference>
<dbReference type="Pfam" id="PF01593">
    <property type="entry name" value="Amino_oxidase"/>
    <property type="match status" value="1"/>
</dbReference>
<dbReference type="PANTHER" id="PTHR43734:SF1">
    <property type="entry name" value="PHYTOENE DESATURASE"/>
    <property type="match status" value="1"/>
</dbReference>
<dbReference type="EMBL" id="SNVJ01000022">
    <property type="protein sequence ID" value="MXP65479.1"/>
    <property type="molecule type" value="Genomic_DNA"/>
</dbReference>
<sequence>MTLPLTSPALRRSRRHAIVIGAGPGGLAAAMLLAARGLRVTVLEKDGVVGGRSRTLTTPEGYRFDLGPTFFLYPRILEEIFASCGASLRDEVALARLDPQYRLIFGGAAGPVLDATPDLARMEAEIAKLDPADARNLRPFLASNRAKLEAFRPVLERGFSSAADLFGWDMLKALPHLRPHLSVDAELRRFFRDPRTRLLFSFQTKYLGMSPFRCPSLFTILSFLEYEHGVFHPLGGCGAVATAMARVAERLGAEIRLNAPVERIAFDGRRAVGAAVGGSFLPADAVVMNADFAHAAPQLIPDALRRRWSDRRIAGARYSCSTFMLYLGVEGRFPQLAHHTVLLAEDYRRNLREIETGLLPDEPSFYLHNPVATDPSMAPEGHSSLYLLVPVANLRGTTDWQATAPAFRAEALRRLARLGLPDIESRIRYERMVTPVDWQEQFAVGYGATFNLAHDLGQMLNFRPGNRFAGTEGLYLVGGGTHPGSGLPVIYEGARISSNLLLRDLGLEGVETALPGLEPVRQPGKGKEMVA</sequence>
<dbReference type="Gene3D" id="3.50.50.60">
    <property type="entry name" value="FAD/NAD(P)-binding domain"/>
    <property type="match status" value="2"/>
</dbReference>
<gene>
    <name evidence="7" type="primary">crtI</name>
    <name evidence="7" type="ORF">E0493_19205</name>
</gene>
<evidence type="ECO:0000256" key="4">
    <source>
        <dbReference type="ARBA" id="ARBA00023002"/>
    </source>
</evidence>
<comment type="similarity">
    <text evidence="2 5">Belongs to the carotenoid/retinoid oxidoreductase family.</text>
</comment>
<proteinExistence type="inferred from homology"/>
<protein>
    <submittedName>
        <fullName evidence="7">Phytoene desaturase</fullName>
    </submittedName>
</protein>
<name>A0A845BPZ3_9PROT</name>
<evidence type="ECO:0000313" key="7">
    <source>
        <dbReference type="EMBL" id="MXP65479.1"/>
    </source>
</evidence>
<dbReference type="PROSITE" id="PS00982">
    <property type="entry name" value="PHYTOENE_DH"/>
    <property type="match status" value="1"/>
</dbReference>
<dbReference type="AlphaFoldDB" id="A0A845BPZ3"/>
<dbReference type="InterPro" id="IPR002937">
    <property type="entry name" value="Amino_oxidase"/>
</dbReference>
<comment type="pathway">
    <text evidence="1 5">Carotenoid biosynthesis.</text>
</comment>